<reference evidence="1 2" key="1">
    <citation type="submission" date="2014-10" db="EMBL/GenBank/DDBJ databases">
        <title>Genome sequencing of Vitellibacter vladivostokensis KMM 3516.</title>
        <authorList>
            <person name="Thevarajoo S."/>
            <person name="Selvaratnam C."/>
            <person name="Goh K.M."/>
            <person name="Chong C.S."/>
        </authorList>
    </citation>
    <scope>NUCLEOTIDE SEQUENCE [LARGE SCALE GENOMIC DNA]</scope>
    <source>
        <strain evidence="1 2">KMM 3516</strain>
    </source>
</reference>
<dbReference type="Proteomes" id="UP000033497">
    <property type="component" value="Unassembled WGS sequence"/>
</dbReference>
<evidence type="ECO:0000313" key="2">
    <source>
        <dbReference type="Proteomes" id="UP000033497"/>
    </source>
</evidence>
<organism evidence="1 2">
    <name type="scientific">Aequorivita vladivostokensis</name>
    <dbReference type="NCBI Taxonomy" id="171194"/>
    <lineage>
        <taxon>Bacteria</taxon>
        <taxon>Pseudomonadati</taxon>
        <taxon>Bacteroidota</taxon>
        <taxon>Flavobacteriia</taxon>
        <taxon>Flavobacteriales</taxon>
        <taxon>Flavobacteriaceae</taxon>
        <taxon>Aequorivita</taxon>
    </lineage>
</organism>
<comment type="caution">
    <text evidence="1">The sequence shown here is derived from an EMBL/GenBank/DDBJ whole genome shotgun (WGS) entry which is preliminary data.</text>
</comment>
<accession>A0ABR5DIE7</accession>
<evidence type="ECO:0000313" key="1">
    <source>
        <dbReference type="EMBL" id="KJJ38555.1"/>
    </source>
</evidence>
<protein>
    <recommendedName>
        <fullName evidence="3">Secretion system C-terminal sorting domain-containing protein</fullName>
    </recommendedName>
</protein>
<proteinExistence type="predicted"/>
<sequence>MPSDYNDISFSYTNHVVLSIDKYETNYNLITHPNHTAIYIDIPMCEATRVRRCYDNDNINPKSGSVIRFNDGVINGNVTITPKDSIGINNPVLIDELNPGLYNIKKDYYDGSTEENVIFKEN</sequence>
<dbReference type="EMBL" id="JSVU01000004">
    <property type="protein sequence ID" value="KJJ38555.1"/>
    <property type="molecule type" value="Genomic_DNA"/>
</dbReference>
<name>A0ABR5DIE7_9FLAO</name>
<keyword evidence="2" id="KW-1185">Reference proteome</keyword>
<evidence type="ECO:0008006" key="3">
    <source>
        <dbReference type="Google" id="ProtNLM"/>
    </source>
</evidence>
<gene>
    <name evidence="1" type="ORF">MB09_07640</name>
</gene>